<dbReference type="GeneID" id="109411437"/>
<feature type="signal peptide" evidence="1">
    <location>
        <begin position="1"/>
        <end position="16"/>
    </location>
</feature>
<sequence length="188" mass="21434">MKSFVIAFLCVATAFADVSELLYQPVPLVHHHHIEEVHHQEARPYDILAEHHLPEARPYDILAEHEPSTLELNSEDVHVEEPAAVAFGLANDGVEIVEAIEVLPVAVEDNVQRVQLTETHQDYQGPYHYEKPKVQLEYGAPIVVEKVPEVETSIVKDQQAVDNGYLPPKYTQDNLVKRHVKYIVRRRV</sequence>
<keyword evidence="1" id="KW-0732">Signal</keyword>
<reference evidence="2" key="2">
    <citation type="submission" date="2025-05" db="UniProtKB">
        <authorList>
            <consortium name="EnsemblMetazoa"/>
        </authorList>
    </citation>
    <scope>IDENTIFICATION</scope>
    <source>
        <strain evidence="2">Foshan</strain>
    </source>
</reference>
<evidence type="ECO:0000256" key="1">
    <source>
        <dbReference type="SAM" id="SignalP"/>
    </source>
</evidence>
<feature type="chain" id="PRO_5045232970" evidence="1">
    <location>
        <begin position="17"/>
        <end position="188"/>
    </location>
</feature>
<evidence type="ECO:0000313" key="2">
    <source>
        <dbReference type="EnsemblMetazoa" id="AALFPA23_005515.P7047"/>
    </source>
</evidence>
<protein>
    <submittedName>
        <fullName evidence="2">Uncharacterized protein</fullName>
    </submittedName>
</protein>
<proteinExistence type="predicted"/>
<dbReference type="RefSeq" id="XP_019540496.3">
    <property type="nucleotide sequence ID" value="XM_019684951.3"/>
</dbReference>
<dbReference type="Proteomes" id="UP000069940">
    <property type="component" value="Unassembled WGS sequence"/>
</dbReference>
<keyword evidence="3" id="KW-1185">Reference proteome</keyword>
<accession>A0ABM1Y433</accession>
<evidence type="ECO:0000313" key="3">
    <source>
        <dbReference type="Proteomes" id="UP000069940"/>
    </source>
</evidence>
<organism evidence="2 3">
    <name type="scientific">Aedes albopictus</name>
    <name type="common">Asian tiger mosquito</name>
    <name type="synonym">Stegomyia albopicta</name>
    <dbReference type="NCBI Taxonomy" id="7160"/>
    <lineage>
        <taxon>Eukaryota</taxon>
        <taxon>Metazoa</taxon>
        <taxon>Ecdysozoa</taxon>
        <taxon>Arthropoda</taxon>
        <taxon>Hexapoda</taxon>
        <taxon>Insecta</taxon>
        <taxon>Pterygota</taxon>
        <taxon>Neoptera</taxon>
        <taxon>Endopterygota</taxon>
        <taxon>Diptera</taxon>
        <taxon>Nematocera</taxon>
        <taxon>Culicoidea</taxon>
        <taxon>Culicidae</taxon>
        <taxon>Culicinae</taxon>
        <taxon>Aedini</taxon>
        <taxon>Aedes</taxon>
        <taxon>Stegomyia</taxon>
    </lineage>
</organism>
<dbReference type="EnsemblMetazoa" id="AALFPA23_005515.R7047">
    <property type="protein sequence ID" value="AALFPA23_005515.P7047"/>
    <property type="gene ID" value="AALFPA23_005515"/>
</dbReference>
<reference evidence="3" key="1">
    <citation type="journal article" date="2015" name="Proc. Natl. Acad. Sci. U.S.A.">
        <title>Genome sequence of the Asian Tiger mosquito, Aedes albopictus, reveals insights into its biology, genetics, and evolution.</title>
        <authorList>
            <person name="Chen X.G."/>
            <person name="Jiang X."/>
            <person name="Gu J."/>
            <person name="Xu M."/>
            <person name="Wu Y."/>
            <person name="Deng Y."/>
            <person name="Zhang C."/>
            <person name="Bonizzoni M."/>
            <person name="Dermauw W."/>
            <person name="Vontas J."/>
            <person name="Armbruster P."/>
            <person name="Huang X."/>
            <person name="Yang Y."/>
            <person name="Zhang H."/>
            <person name="He W."/>
            <person name="Peng H."/>
            <person name="Liu Y."/>
            <person name="Wu K."/>
            <person name="Chen J."/>
            <person name="Lirakis M."/>
            <person name="Topalis P."/>
            <person name="Van Leeuwen T."/>
            <person name="Hall A.B."/>
            <person name="Jiang X."/>
            <person name="Thorpe C."/>
            <person name="Mueller R.L."/>
            <person name="Sun C."/>
            <person name="Waterhouse R.M."/>
            <person name="Yan G."/>
            <person name="Tu Z.J."/>
            <person name="Fang X."/>
            <person name="James A.A."/>
        </authorList>
    </citation>
    <scope>NUCLEOTIDE SEQUENCE [LARGE SCALE GENOMIC DNA]</scope>
    <source>
        <strain evidence="3">Foshan</strain>
    </source>
</reference>
<name>A0ABM1Y433_AEDAL</name>